<reference evidence="1 2" key="1">
    <citation type="submission" date="2019-08" db="EMBL/GenBank/DDBJ databases">
        <title>Deep-cultivation of Planctomycetes and their phenomic and genomic characterization uncovers novel biology.</title>
        <authorList>
            <person name="Wiegand S."/>
            <person name="Jogler M."/>
            <person name="Boedeker C."/>
            <person name="Pinto D."/>
            <person name="Vollmers J."/>
            <person name="Rivas-Marin E."/>
            <person name="Kohn T."/>
            <person name="Peeters S.H."/>
            <person name="Heuer A."/>
            <person name="Rast P."/>
            <person name="Oberbeckmann S."/>
            <person name="Bunk B."/>
            <person name="Jeske O."/>
            <person name="Meyerdierks A."/>
            <person name="Storesund J.E."/>
            <person name="Kallscheuer N."/>
            <person name="Luecker S."/>
            <person name="Lage O.M."/>
            <person name="Pohl T."/>
            <person name="Merkel B.J."/>
            <person name="Hornburger P."/>
            <person name="Mueller R.-W."/>
            <person name="Bruemmer F."/>
            <person name="Labrenz M."/>
            <person name="Spormann A.M."/>
            <person name="Op den Camp H."/>
            <person name="Overmann J."/>
            <person name="Amann R."/>
            <person name="Jetten M.S.M."/>
            <person name="Mascher T."/>
            <person name="Medema M.H."/>
            <person name="Devos D.P."/>
            <person name="Kaster A.-K."/>
            <person name="Ovreas L."/>
            <person name="Rohde M."/>
            <person name="Galperin M.Y."/>
            <person name="Jogler C."/>
        </authorList>
    </citation>
    <scope>NUCLEOTIDE SEQUENCE [LARGE SCALE GENOMIC DNA]</scope>
    <source>
        <strain evidence="1 2">Pr1d</strain>
    </source>
</reference>
<dbReference type="RefSeq" id="WP_210417965.1">
    <property type="nucleotide sequence ID" value="NZ_CP042913.1"/>
</dbReference>
<accession>A0A5B9Q866</accession>
<protein>
    <recommendedName>
        <fullName evidence="3">Arylsulfatase</fullName>
    </recommendedName>
</protein>
<name>A0A5B9Q866_9BACT</name>
<dbReference type="AlphaFoldDB" id="A0A5B9Q866"/>
<dbReference type="KEGG" id="bgok:Pr1d_25210"/>
<dbReference type="Proteomes" id="UP000323917">
    <property type="component" value="Chromosome"/>
</dbReference>
<evidence type="ECO:0000313" key="1">
    <source>
        <dbReference type="EMBL" id="QEG35227.1"/>
    </source>
</evidence>
<evidence type="ECO:0000313" key="2">
    <source>
        <dbReference type="Proteomes" id="UP000323917"/>
    </source>
</evidence>
<proteinExistence type="predicted"/>
<keyword evidence="2" id="KW-1185">Reference proteome</keyword>
<dbReference type="EMBL" id="CP042913">
    <property type="protein sequence ID" value="QEG35227.1"/>
    <property type="molecule type" value="Genomic_DNA"/>
</dbReference>
<sequence length="154" mass="16736">MPEFTAPSLGKKSNHVTIELEVDEHANGVLYALGGAAGSLTCYLDDGYLVFEYILFIIERYIVRSEIPLAAGKHTIVIDTILEKPGAPLTVAMDVDGQNVANITTKRSVPSAFSASETFDVGIDLGSPVSRDYFDRAPLEFTDDIVTMNVTLHK</sequence>
<organism evidence="1 2">
    <name type="scientific">Bythopirellula goksoeyrii</name>
    <dbReference type="NCBI Taxonomy" id="1400387"/>
    <lineage>
        <taxon>Bacteria</taxon>
        <taxon>Pseudomonadati</taxon>
        <taxon>Planctomycetota</taxon>
        <taxon>Planctomycetia</taxon>
        <taxon>Pirellulales</taxon>
        <taxon>Lacipirellulaceae</taxon>
        <taxon>Bythopirellula</taxon>
    </lineage>
</organism>
<gene>
    <name evidence="1" type="ORF">Pr1d_25210</name>
</gene>
<evidence type="ECO:0008006" key="3">
    <source>
        <dbReference type="Google" id="ProtNLM"/>
    </source>
</evidence>